<proteinExistence type="predicted"/>
<accession>A0A2U3AJ04</accession>
<dbReference type="Proteomes" id="UP000245938">
    <property type="component" value="Unassembled WGS sequence"/>
</dbReference>
<gene>
    <name evidence="1" type="ORF">DEX24_13130</name>
</gene>
<protein>
    <submittedName>
        <fullName evidence="1">Uncharacterized protein</fullName>
    </submittedName>
</protein>
<sequence>MNNALFSFTNLDIKKIIDTNSVLIVEADRNDSNYKRISENIHRSYYVLFIYVELNVDKNFHSNDNMTIAVLIPDDQLFHHMQEMSFAITDLVVTLKADDKSQFYLEQRADDSVEIDLALSKMTIDHFIICNNELNLSLNMTQLTNWLEEKYLIYEKKSVAVSFYTYKQTRNAYGEDYYEKSIKSYRYIFKSDVK</sequence>
<organism evidence="1 2">
    <name type="scientific">Kurthia sibirica</name>
    <dbReference type="NCBI Taxonomy" id="202750"/>
    <lineage>
        <taxon>Bacteria</taxon>
        <taxon>Bacillati</taxon>
        <taxon>Bacillota</taxon>
        <taxon>Bacilli</taxon>
        <taxon>Bacillales</taxon>
        <taxon>Caryophanaceae</taxon>
        <taxon>Kurthia</taxon>
    </lineage>
</organism>
<dbReference type="RefSeq" id="WP_109306870.1">
    <property type="nucleotide sequence ID" value="NZ_QFVR01000020.1"/>
</dbReference>
<reference evidence="1 2" key="1">
    <citation type="submission" date="2018-05" db="EMBL/GenBank/DDBJ databases">
        <title>Kurthia sibirica genome sequence.</title>
        <authorList>
            <person name="Maclea K.S."/>
            <person name="Goen A.E."/>
        </authorList>
    </citation>
    <scope>NUCLEOTIDE SEQUENCE [LARGE SCALE GENOMIC DNA]</scope>
    <source>
        <strain evidence="1 2">ATCC 49154</strain>
    </source>
</reference>
<name>A0A2U3AJ04_9BACL</name>
<dbReference type="EMBL" id="QFVR01000020">
    <property type="protein sequence ID" value="PWI24529.1"/>
    <property type="molecule type" value="Genomic_DNA"/>
</dbReference>
<evidence type="ECO:0000313" key="2">
    <source>
        <dbReference type="Proteomes" id="UP000245938"/>
    </source>
</evidence>
<dbReference type="AlphaFoldDB" id="A0A2U3AJ04"/>
<evidence type="ECO:0000313" key="1">
    <source>
        <dbReference type="EMBL" id="PWI24529.1"/>
    </source>
</evidence>
<keyword evidence="2" id="KW-1185">Reference proteome</keyword>
<comment type="caution">
    <text evidence="1">The sequence shown here is derived from an EMBL/GenBank/DDBJ whole genome shotgun (WGS) entry which is preliminary data.</text>
</comment>